<evidence type="ECO:0000256" key="3">
    <source>
        <dbReference type="ARBA" id="ARBA00023163"/>
    </source>
</evidence>
<reference evidence="7 8" key="1">
    <citation type="submission" date="2018-01" db="EMBL/GenBank/DDBJ databases">
        <title>Genome sequence of the PGP bacterium Paenibacillus illinoisensis E3.</title>
        <authorList>
            <person name="Rolli E."/>
            <person name="Marasco R."/>
            <person name="Bessem C."/>
            <person name="Michoud G."/>
            <person name="Gaiarsa S."/>
            <person name="Borin S."/>
            <person name="Daffonchio D."/>
        </authorList>
    </citation>
    <scope>NUCLEOTIDE SEQUENCE [LARGE SCALE GENOMIC DNA]</scope>
    <source>
        <strain evidence="7 8">E3</strain>
    </source>
</reference>
<dbReference type="Gene3D" id="1.10.10.60">
    <property type="entry name" value="Homeodomain-like"/>
    <property type="match status" value="2"/>
</dbReference>
<dbReference type="InterPro" id="IPR018060">
    <property type="entry name" value="HTH_AraC"/>
</dbReference>
<dbReference type="PROSITE" id="PS50110">
    <property type="entry name" value="RESPONSE_REGULATORY"/>
    <property type="match status" value="1"/>
</dbReference>
<dbReference type="SMART" id="SM00448">
    <property type="entry name" value="REC"/>
    <property type="match status" value="1"/>
</dbReference>
<dbReference type="GO" id="GO:0000160">
    <property type="term" value="P:phosphorelay signal transduction system"/>
    <property type="evidence" value="ECO:0007669"/>
    <property type="project" value="InterPro"/>
</dbReference>
<dbReference type="OrthoDB" id="159632at2"/>
<dbReference type="SMART" id="SM00342">
    <property type="entry name" value="HTH_ARAC"/>
    <property type="match status" value="1"/>
</dbReference>
<dbReference type="AlphaFoldDB" id="A0A2W0CD02"/>
<dbReference type="Proteomes" id="UP000247459">
    <property type="component" value="Unassembled WGS sequence"/>
</dbReference>
<feature type="modified residue" description="4-aspartylphosphate" evidence="4">
    <location>
        <position position="54"/>
    </location>
</feature>
<dbReference type="RefSeq" id="WP_110756849.1">
    <property type="nucleotide sequence ID" value="NZ_PRLG01000008.1"/>
</dbReference>
<dbReference type="PROSITE" id="PS01124">
    <property type="entry name" value="HTH_ARAC_FAMILY_2"/>
    <property type="match status" value="1"/>
</dbReference>
<keyword evidence="1" id="KW-0805">Transcription regulation</keyword>
<dbReference type="InterPro" id="IPR018062">
    <property type="entry name" value="HTH_AraC-typ_CS"/>
</dbReference>
<gene>
    <name evidence="7" type="ORF">PIL02S_01136</name>
</gene>
<dbReference type="EMBL" id="PRLG01000008">
    <property type="protein sequence ID" value="PYY30566.1"/>
    <property type="molecule type" value="Genomic_DNA"/>
</dbReference>
<dbReference type="SUPFAM" id="SSF46689">
    <property type="entry name" value="Homeodomain-like"/>
    <property type="match status" value="2"/>
</dbReference>
<dbReference type="InterPro" id="IPR001789">
    <property type="entry name" value="Sig_transdc_resp-reg_receiver"/>
</dbReference>
<dbReference type="PROSITE" id="PS00041">
    <property type="entry name" value="HTH_ARAC_FAMILY_1"/>
    <property type="match status" value="1"/>
</dbReference>
<protein>
    <submittedName>
        <fullName evidence="7">Nitrogen regulation protein NR</fullName>
    </submittedName>
</protein>
<evidence type="ECO:0000256" key="2">
    <source>
        <dbReference type="ARBA" id="ARBA00023125"/>
    </source>
</evidence>
<proteinExistence type="predicted"/>
<keyword evidence="4" id="KW-0597">Phosphoprotein</keyword>
<name>A0A2W0CD02_9BACL</name>
<dbReference type="GO" id="GO:0003700">
    <property type="term" value="F:DNA-binding transcription factor activity"/>
    <property type="evidence" value="ECO:0007669"/>
    <property type="project" value="InterPro"/>
</dbReference>
<keyword evidence="3" id="KW-0804">Transcription</keyword>
<dbReference type="PANTHER" id="PTHR43280:SF2">
    <property type="entry name" value="HTH-TYPE TRANSCRIPTIONAL REGULATOR EXSA"/>
    <property type="match status" value="1"/>
</dbReference>
<accession>A0A2W0CD02</accession>
<sequence length="544" mass="61267">MKALIVDDEKHVRDAIRLLGHWDDLGIDTLLEAADGHEAAAAISAHQPEIVLSDMRMPGQDGMALLEWISVHAPQSKVLVISGYDDFELVRHAIRYGGMDYLLKPVEADELNASLSKAVSAWQEEESARMQAARQSIVVNRMRPHYHDRLLTELVAGRGNGQAQIQRLRDELNLPVKAGNCNIAVTSLSHLDAECLAKYRSHPDLLVFSVLNICAEMLSTPEEGVAFRHLDQPDEIVILHWGSCTALRPLLEKINDGLQQTIQRRLHFGVSACESYPSGIAAAYQEASLRLWRRNTLQNAQRFHDSLETSSGNNKGLRLNAYEESMRLASMSGRASSVTTAVAEWIEPITQLQIISAEQVHQWMEELEWILGRWLDDAADSPPASDEDAVEEQSIPFAELPLDSEGLLSLPLLRSLLEQRLLAAGKALTFQPNTHSDPMTDIARYTDAHYQEDLSLQQIAARFYLSREYISRKFKQQFGLNWSEYLGKLRINNAKLLLQNPSLRIVKISEMVGYQDEKYFSKVFKKMEGLTPGEYRKTLTEANT</sequence>
<keyword evidence="2" id="KW-0238">DNA-binding</keyword>
<dbReference type="Pfam" id="PF12833">
    <property type="entry name" value="HTH_18"/>
    <property type="match status" value="1"/>
</dbReference>
<dbReference type="InterPro" id="IPR020449">
    <property type="entry name" value="Tscrpt_reg_AraC-type_HTH"/>
</dbReference>
<feature type="domain" description="Response regulatory" evidence="6">
    <location>
        <begin position="2"/>
        <end position="119"/>
    </location>
</feature>
<evidence type="ECO:0000259" key="6">
    <source>
        <dbReference type="PROSITE" id="PS50110"/>
    </source>
</evidence>
<dbReference type="Pfam" id="PF00072">
    <property type="entry name" value="Response_reg"/>
    <property type="match status" value="1"/>
</dbReference>
<evidence type="ECO:0000313" key="8">
    <source>
        <dbReference type="Proteomes" id="UP000247459"/>
    </source>
</evidence>
<dbReference type="Gene3D" id="3.40.50.2300">
    <property type="match status" value="1"/>
</dbReference>
<feature type="domain" description="HTH araC/xylS-type" evidence="5">
    <location>
        <begin position="440"/>
        <end position="538"/>
    </location>
</feature>
<organism evidence="7 8">
    <name type="scientific">Paenibacillus illinoisensis</name>
    <dbReference type="NCBI Taxonomy" id="59845"/>
    <lineage>
        <taxon>Bacteria</taxon>
        <taxon>Bacillati</taxon>
        <taxon>Bacillota</taxon>
        <taxon>Bacilli</taxon>
        <taxon>Bacillales</taxon>
        <taxon>Paenibacillaceae</taxon>
        <taxon>Paenibacillus</taxon>
    </lineage>
</organism>
<evidence type="ECO:0000256" key="1">
    <source>
        <dbReference type="ARBA" id="ARBA00023015"/>
    </source>
</evidence>
<dbReference type="SUPFAM" id="SSF52172">
    <property type="entry name" value="CheY-like"/>
    <property type="match status" value="1"/>
</dbReference>
<dbReference type="GO" id="GO:0043565">
    <property type="term" value="F:sequence-specific DNA binding"/>
    <property type="evidence" value="ECO:0007669"/>
    <property type="project" value="InterPro"/>
</dbReference>
<dbReference type="PANTHER" id="PTHR43280">
    <property type="entry name" value="ARAC-FAMILY TRANSCRIPTIONAL REGULATOR"/>
    <property type="match status" value="1"/>
</dbReference>
<dbReference type="CDD" id="cd17536">
    <property type="entry name" value="REC_YesN-like"/>
    <property type="match status" value="1"/>
</dbReference>
<dbReference type="InterPro" id="IPR009057">
    <property type="entry name" value="Homeodomain-like_sf"/>
</dbReference>
<comment type="caution">
    <text evidence="7">The sequence shown here is derived from an EMBL/GenBank/DDBJ whole genome shotgun (WGS) entry which is preliminary data.</text>
</comment>
<dbReference type="PRINTS" id="PR00032">
    <property type="entry name" value="HTHARAC"/>
</dbReference>
<dbReference type="InterPro" id="IPR011006">
    <property type="entry name" value="CheY-like_superfamily"/>
</dbReference>
<evidence type="ECO:0000259" key="5">
    <source>
        <dbReference type="PROSITE" id="PS01124"/>
    </source>
</evidence>
<evidence type="ECO:0000313" key="7">
    <source>
        <dbReference type="EMBL" id="PYY30566.1"/>
    </source>
</evidence>
<evidence type="ECO:0000256" key="4">
    <source>
        <dbReference type="PROSITE-ProRule" id="PRU00169"/>
    </source>
</evidence>